<proteinExistence type="predicted"/>
<protein>
    <submittedName>
        <fullName evidence="1">Uncharacterized protein</fullName>
    </submittedName>
</protein>
<dbReference type="Proteomes" id="UP000694018">
    <property type="component" value="Chromosome"/>
</dbReference>
<dbReference type="KEGG" id="sshi:J5U23_02657"/>
<dbReference type="GeneID" id="65564133"/>
<organism evidence="1 2">
    <name type="scientific">Saccharolobus shibatae (strain ATCC 51178 / DSM 5389 / JCM 8931 / NBRC 15437 / B12)</name>
    <name type="common">Sulfolobus shibatae</name>
    <dbReference type="NCBI Taxonomy" id="523848"/>
    <lineage>
        <taxon>Archaea</taxon>
        <taxon>Thermoproteota</taxon>
        <taxon>Thermoprotei</taxon>
        <taxon>Sulfolobales</taxon>
        <taxon>Sulfolobaceae</taxon>
        <taxon>Saccharolobus</taxon>
    </lineage>
</organism>
<dbReference type="RefSeq" id="WP_244988796.1">
    <property type="nucleotide sequence ID" value="NZ_CP077717.1"/>
</dbReference>
<evidence type="ECO:0000313" key="2">
    <source>
        <dbReference type="Proteomes" id="UP000694018"/>
    </source>
</evidence>
<name>A0A8F5GU98_SACSH</name>
<dbReference type="AlphaFoldDB" id="A0A8F5GU98"/>
<reference evidence="1" key="1">
    <citation type="journal article" date="2021" name="Environ. Microbiol.">
        <title>New insights into the diversity and evolution of the archaeal mobilome from three complete genomes of Saccharolobus shibatae.</title>
        <authorList>
            <person name="Medvedeva S."/>
            <person name="Brandt D."/>
            <person name="Cvirkaite-Krupovic V."/>
            <person name="Liu Y."/>
            <person name="Severinov K."/>
            <person name="Ishino S."/>
            <person name="Ishino Y."/>
            <person name="Prangishvili D."/>
            <person name="Kalinowski J."/>
            <person name="Krupovic M."/>
        </authorList>
    </citation>
    <scope>NUCLEOTIDE SEQUENCE</scope>
    <source>
        <strain evidence="1">B12</strain>
    </source>
</reference>
<sequence>MAVGTAAGISLSSILSTIGGIIEAISVSLDIAQQQCEMISLKEYYKYKIEGNKKMYEIYPAIAVAERISAVAVSNSSSAYELKTKIFRQGIVIKTEDTGEYYYIGGISPVWIGGSNIAVYQGGAAFRGSVKLPAKARDIFISNGGIGIIPLKRVSAQIEWYNPARFKSCQGLLGTIWDYITTIGVASVVAIASLASEITLSSPRSIDDLVYPGSGGSYYVSKTLIGSSLGGERSDELRTTSDQYPFIYLALALFKQVASGLGLSNYPAVTVNGPIDVALNNCNQIMPSEYCTRIAVGTVFQPFTLDFKFNDIDIGAPVFSRQFCATYC</sequence>
<dbReference type="EMBL" id="CP077717">
    <property type="protein sequence ID" value="QXJ29774.1"/>
    <property type="molecule type" value="Genomic_DNA"/>
</dbReference>
<gene>
    <name evidence="1" type="ORF">J5U23_02657</name>
</gene>
<accession>A0A8F5GU98</accession>
<evidence type="ECO:0000313" key="1">
    <source>
        <dbReference type="EMBL" id="QXJ29774.1"/>
    </source>
</evidence>